<sequence>QETKDAIAKLLELKKEYKSKTGKDYKLK</sequence>
<organism evidence="1 2">
    <name type="scientific">Panagrolaimus sp. ES5</name>
    <dbReference type="NCBI Taxonomy" id="591445"/>
    <lineage>
        <taxon>Eukaryota</taxon>
        <taxon>Metazoa</taxon>
        <taxon>Ecdysozoa</taxon>
        <taxon>Nematoda</taxon>
        <taxon>Chromadorea</taxon>
        <taxon>Rhabditida</taxon>
        <taxon>Tylenchina</taxon>
        <taxon>Panagrolaimomorpha</taxon>
        <taxon>Panagrolaimoidea</taxon>
        <taxon>Panagrolaimidae</taxon>
        <taxon>Panagrolaimus</taxon>
    </lineage>
</organism>
<proteinExistence type="predicted"/>
<dbReference type="Proteomes" id="UP000887579">
    <property type="component" value="Unplaced"/>
</dbReference>
<evidence type="ECO:0000313" key="2">
    <source>
        <dbReference type="WBParaSite" id="ES5_v2.g24113.t1"/>
    </source>
</evidence>
<dbReference type="WBParaSite" id="ES5_v2.g24113.t1">
    <property type="protein sequence ID" value="ES5_v2.g24113.t1"/>
    <property type="gene ID" value="ES5_v2.g24113"/>
</dbReference>
<accession>A0AC34G349</accession>
<reference evidence="2" key="1">
    <citation type="submission" date="2022-11" db="UniProtKB">
        <authorList>
            <consortium name="WormBaseParasite"/>
        </authorList>
    </citation>
    <scope>IDENTIFICATION</scope>
</reference>
<name>A0AC34G349_9BILA</name>
<evidence type="ECO:0000313" key="1">
    <source>
        <dbReference type="Proteomes" id="UP000887579"/>
    </source>
</evidence>
<protein>
    <submittedName>
        <fullName evidence="2">WHEP-TRS domain-containing protein</fullName>
    </submittedName>
</protein>